<feature type="zinc finger region" description="C3H1-type" evidence="18">
    <location>
        <begin position="69"/>
        <end position="97"/>
    </location>
</feature>
<comment type="similarity">
    <text evidence="19">Belongs to the dus family. Dus3 subfamily.</text>
</comment>
<feature type="zinc finger region" description="C3H1-type" evidence="18">
    <location>
        <begin position="110"/>
        <end position="135"/>
    </location>
</feature>
<dbReference type="GO" id="GO:0006397">
    <property type="term" value="P:mRNA processing"/>
    <property type="evidence" value="ECO:0007669"/>
    <property type="project" value="UniProtKB-KW"/>
</dbReference>
<evidence type="ECO:0000256" key="10">
    <source>
        <dbReference type="ARBA" id="ARBA00022857"/>
    </source>
</evidence>
<dbReference type="Pfam" id="PF01207">
    <property type="entry name" value="Dus"/>
    <property type="match status" value="1"/>
</dbReference>
<keyword evidence="5 19" id="KW-0819">tRNA processing</keyword>
<accession>V4C174</accession>
<evidence type="ECO:0000259" key="21">
    <source>
        <dbReference type="PROSITE" id="PS50103"/>
    </source>
</evidence>
<dbReference type="SUPFAM" id="SSF51395">
    <property type="entry name" value="FMN-linked oxidoreductases"/>
    <property type="match status" value="1"/>
</dbReference>
<dbReference type="GO" id="GO:0106414">
    <property type="term" value="F:mRNA dihydrouridine synthase activity"/>
    <property type="evidence" value="ECO:0007669"/>
    <property type="project" value="RHEA"/>
</dbReference>
<comment type="cofactor">
    <cofactor evidence="1 19">
        <name>FMN</name>
        <dbReference type="ChEBI" id="CHEBI:58210"/>
    </cofactor>
</comment>
<evidence type="ECO:0000256" key="9">
    <source>
        <dbReference type="ARBA" id="ARBA00022833"/>
    </source>
</evidence>
<dbReference type="OrthoDB" id="259935at2759"/>
<keyword evidence="3 19" id="KW-0288">FMN</keyword>
<dbReference type="PANTHER" id="PTHR45846">
    <property type="entry name" value="TRNA-DIHYDROURIDINE(47) SYNTHASE [NAD(P)(+)]-LIKE"/>
    <property type="match status" value="1"/>
</dbReference>
<dbReference type="EC" id="1.3.1.-" evidence="19"/>
<evidence type="ECO:0000256" key="16">
    <source>
        <dbReference type="ARBA" id="ARBA00049447"/>
    </source>
</evidence>
<dbReference type="STRING" id="225164.V4C174"/>
<feature type="non-terminal residue" evidence="22">
    <location>
        <position position="1"/>
    </location>
</feature>
<evidence type="ECO:0000256" key="5">
    <source>
        <dbReference type="ARBA" id="ARBA00022694"/>
    </source>
</evidence>
<organism evidence="22 23">
    <name type="scientific">Lottia gigantea</name>
    <name type="common">Giant owl limpet</name>
    <dbReference type="NCBI Taxonomy" id="225164"/>
    <lineage>
        <taxon>Eukaryota</taxon>
        <taxon>Metazoa</taxon>
        <taxon>Spiralia</taxon>
        <taxon>Lophotrochozoa</taxon>
        <taxon>Mollusca</taxon>
        <taxon>Gastropoda</taxon>
        <taxon>Patellogastropoda</taxon>
        <taxon>Lottioidea</taxon>
        <taxon>Lottiidae</taxon>
        <taxon>Lottia</taxon>
    </lineage>
</organism>
<dbReference type="AlphaFoldDB" id="V4C174"/>
<dbReference type="PROSITE" id="PS01136">
    <property type="entry name" value="UPF0034"/>
    <property type="match status" value="1"/>
</dbReference>
<name>V4C174_LOTGI</name>
<keyword evidence="10" id="KW-0521">NADP</keyword>
<feature type="domain" description="C3H1-type" evidence="21">
    <location>
        <begin position="110"/>
        <end position="135"/>
    </location>
</feature>
<dbReference type="PANTHER" id="PTHR45846:SF1">
    <property type="entry name" value="TRNA-DIHYDROURIDINE(47) SYNTHASE [NAD(P)(+)]-LIKE"/>
    <property type="match status" value="1"/>
</dbReference>
<dbReference type="FunFam" id="3.20.20.70:FF:000067">
    <property type="entry name" value="tRNA-dihydrouridine(47) synthase [NAD(P)(+)]"/>
    <property type="match status" value="1"/>
</dbReference>
<dbReference type="OMA" id="WSYIAEC"/>
<dbReference type="EMBL" id="KB201671">
    <property type="protein sequence ID" value="ESO95224.1"/>
    <property type="molecule type" value="Genomic_DNA"/>
</dbReference>
<evidence type="ECO:0000256" key="3">
    <source>
        <dbReference type="ARBA" id="ARBA00022643"/>
    </source>
</evidence>
<feature type="compositionally biased region" description="Basic residues" evidence="20">
    <location>
        <begin position="51"/>
        <end position="64"/>
    </location>
</feature>
<comment type="catalytic activity">
    <reaction evidence="17">
        <text>5,6-dihydrouridine(47) in tRNA + NADP(+) = uridine(47) in tRNA + NADPH + H(+)</text>
        <dbReference type="Rhea" id="RHEA:53360"/>
        <dbReference type="Rhea" id="RHEA-COMP:13539"/>
        <dbReference type="Rhea" id="RHEA-COMP:13540"/>
        <dbReference type="ChEBI" id="CHEBI:15378"/>
        <dbReference type="ChEBI" id="CHEBI:57783"/>
        <dbReference type="ChEBI" id="CHEBI:58349"/>
        <dbReference type="ChEBI" id="CHEBI:65315"/>
        <dbReference type="ChEBI" id="CHEBI:74443"/>
        <dbReference type="EC" id="1.3.1.89"/>
    </reaction>
    <physiologicalReaction direction="right-to-left" evidence="17">
        <dbReference type="Rhea" id="RHEA:53362"/>
    </physiologicalReaction>
</comment>
<dbReference type="Gene3D" id="4.10.1000.10">
    <property type="entry name" value="Zinc finger, CCCH-type"/>
    <property type="match status" value="1"/>
</dbReference>
<evidence type="ECO:0000256" key="15">
    <source>
        <dbReference type="ARBA" id="ARBA00048342"/>
    </source>
</evidence>
<keyword evidence="8 18" id="KW-0863">Zinc-finger</keyword>
<evidence type="ECO:0000256" key="20">
    <source>
        <dbReference type="SAM" id="MobiDB-lite"/>
    </source>
</evidence>
<dbReference type="GO" id="GO:0050660">
    <property type="term" value="F:flavin adenine dinucleotide binding"/>
    <property type="evidence" value="ECO:0007669"/>
    <property type="project" value="UniProtKB-UniRule"/>
</dbReference>
<evidence type="ECO:0000256" key="19">
    <source>
        <dbReference type="RuleBase" id="RU291113"/>
    </source>
</evidence>
<dbReference type="InterPro" id="IPR018517">
    <property type="entry name" value="tRNA_hU_synthase_CS"/>
</dbReference>
<dbReference type="Pfam" id="PF25585">
    <property type="entry name" value="zf-CCCH_DUS3L"/>
    <property type="match status" value="2"/>
</dbReference>
<feature type="region of interest" description="Disordered" evidence="20">
    <location>
        <begin position="195"/>
        <end position="219"/>
    </location>
</feature>
<dbReference type="GO" id="GO:0003723">
    <property type="term" value="F:RNA binding"/>
    <property type="evidence" value="ECO:0007669"/>
    <property type="project" value="TreeGrafter"/>
</dbReference>
<dbReference type="KEGG" id="lgi:LOTGIDRAFT_144742"/>
<gene>
    <name evidence="22" type="ORF">LOTGIDRAFT_144742</name>
</gene>
<dbReference type="FunFam" id="4.10.1000.10:FF:000029">
    <property type="entry name" value="tRNA-dihydrouridine(47) synthase [NAD(P)(+)]"/>
    <property type="match status" value="1"/>
</dbReference>
<dbReference type="GO" id="GO:0102265">
    <property type="term" value="F:tRNA-dihydrouridine47 synthase activity"/>
    <property type="evidence" value="ECO:0007669"/>
    <property type="project" value="UniProtKB-EC"/>
</dbReference>
<evidence type="ECO:0000256" key="14">
    <source>
        <dbReference type="ARBA" id="ARBA00048266"/>
    </source>
</evidence>
<dbReference type="InterPro" id="IPR000571">
    <property type="entry name" value="Znf_CCCH"/>
</dbReference>
<evidence type="ECO:0000256" key="11">
    <source>
        <dbReference type="ARBA" id="ARBA00023002"/>
    </source>
</evidence>
<dbReference type="RefSeq" id="XP_009054089.1">
    <property type="nucleotide sequence ID" value="XM_009055841.1"/>
</dbReference>
<dbReference type="CTD" id="20234868"/>
<keyword evidence="12" id="KW-0520">NAD</keyword>
<dbReference type="GeneID" id="20234868"/>
<evidence type="ECO:0000256" key="7">
    <source>
        <dbReference type="ARBA" id="ARBA00022737"/>
    </source>
</evidence>
<dbReference type="InterPro" id="IPR013785">
    <property type="entry name" value="Aldolase_TIM"/>
</dbReference>
<dbReference type="GO" id="GO:0008270">
    <property type="term" value="F:zinc ion binding"/>
    <property type="evidence" value="ECO:0007669"/>
    <property type="project" value="UniProtKB-KW"/>
</dbReference>
<reference evidence="22 23" key="1">
    <citation type="journal article" date="2013" name="Nature">
        <title>Insights into bilaterian evolution from three spiralian genomes.</title>
        <authorList>
            <person name="Simakov O."/>
            <person name="Marletaz F."/>
            <person name="Cho S.J."/>
            <person name="Edsinger-Gonzales E."/>
            <person name="Havlak P."/>
            <person name="Hellsten U."/>
            <person name="Kuo D.H."/>
            <person name="Larsson T."/>
            <person name="Lv J."/>
            <person name="Arendt D."/>
            <person name="Savage R."/>
            <person name="Osoegawa K."/>
            <person name="de Jong P."/>
            <person name="Grimwood J."/>
            <person name="Chapman J.A."/>
            <person name="Shapiro H."/>
            <person name="Aerts A."/>
            <person name="Otillar R.P."/>
            <person name="Terry A.Y."/>
            <person name="Boore J.L."/>
            <person name="Grigoriev I.V."/>
            <person name="Lindberg D.R."/>
            <person name="Seaver E.C."/>
            <person name="Weisblat D.A."/>
            <person name="Putnam N.H."/>
            <person name="Rokhsar D.S."/>
        </authorList>
    </citation>
    <scope>NUCLEOTIDE SEQUENCE [LARGE SCALE GENOMIC DNA]</scope>
</reference>
<keyword evidence="9 18" id="KW-0862">Zinc</keyword>
<dbReference type="CDD" id="cd02801">
    <property type="entry name" value="DUS_like_FMN"/>
    <property type="match status" value="1"/>
</dbReference>
<dbReference type="HOGENOM" id="CLU_013299_7_3_1"/>
<evidence type="ECO:0000313" key="23">
    <source>
        <dbReference type="Proteomes" id="UP000030746"/>
    </source>
</evidence>
<evidence type="ECO:0000256" key="4">
    <source>
        <dbReference type="ARBA" id="ARBA00022664"/>
    </source>
</evidence>
<comment type="catalytic activity">
    <reaction evidence="15">
        <text>a 5,6-dihydrouridine in mRNA + NAD(+) = a uridine in mRNA + NADH + H(+)</text>
        <dbReference type="Rhea" id="RHEA:69851"/>
        <dbReference type="Rhea" id="RHEA-COMP:14658"/>
        <dbReference type="Rhea" id="RHEA-COMP:17789"/>
        <dbReference type="ChEBI" id="CHEBI:15378"/>
        <dbReference type="ChEBI" id="CHEBI:57540"/>
        <dbReference type="ChEBI" id="CHEBI:57945"/>
        <dbReference type="ChEBI" id="CHEBI:65315"/>
        <dbReference type="ChEBI" id="CHEBI:74443"/>
    </reaction>
    <physiologicalReaction direction="right-to-left" evidence="15">
        <dbReference type="Rhea" id="RHEA:69853"/>
    </physiologicalReaction>
</comment>
<keyword evidence="11 19" id="KW-0560">Oxidoreductase</keyword>
<comment type="catalytic activity">
    <reaction evidence="14">
        <text>5,6-dihydrouridine(47) in tRNA + NAD(+) = uridine(47) in tRNA + NADH + H(+)</text>
        <dbReference type="Rhea" id="RHEA:53364"/>
        <dbReference type="Rhea" id="RHEA-COMP:13539"/>
        <dbReference type="Rhea" id="RHEA-COMP:13540"/>
        <dbReference type="ChEBI" id="CHEBI:15378"/>
        <dbReference type="ChEBI" id="CHEBI:57540"/>
        <dbReference type="ChEBI" id="CHEBI:57945"/>
        <dbReference type="ChEBI" id="CHEBI:65315"/>
        <dbReference type="ChEBI" id="CHEBI:74443"/>
        <dbReference type="EC" id="1.3.1.89"/>
    </reaction>
    <physiologicalReaction direction="right-to-left" evidence="14">
        <dbReference type="Rhea" id="RHEA:53366"/>
    </physiologicalReaction>
</comment>
<protein>
    <recommendedName>
        <fullName evidence="19">tRNA-dihydrouridine(47) synthase [NAD(P)(+)]</fullName>
        <ecNumber evidence="19">1.3.1.-</ecNumber>
    </recommendedName>
    <alternativeName>
        <fullName evidence="19">tRNA-dihydrouridine synthase 3</fullName>
    </alternativeName>
</protein>
<keyword evidence="6 18" id="KW-0479">Metal-binding</keyword>
<evidence type="ECO:0000256" key="1">
    <source>
        <dbReference type="ARBA" id="ARBA00001917"/>
    </source>
</evidence>
<proteinExistence type="inferred from homology"/>
<evidence type="ECO:0000256" key="2">
    <source>
        <dbReference type="ARBA" id="ARBA00022630"/>
    </source>
</evidence>
<dbReference type="PROSITE" id="PS50103">
    <property type="entry name" value="ZF_C3H1"/>
    <property type="match status" value="2"/>
</dbReference>
<evidence type="ECO:0000256" key="17">
    <source>
        <dbReference type="ARBA" id="ARBA00049513"/>
    </source>
</evidence>
<evidence type="ECO:0000256" key="13">
    <source>
        <dbReference type="ARBA" id="ARBA00045365"/>
    </source>
</evidence>
<comment type="function">
    <text evidence="13">Catalyzes the synthesis of dihydrouridine, a modified base, in various RNAs, such as tRNAs, mRNAs and some long non-coding RNAs (lncRNAs). Mainly modifies the uridine in position 47 (U47) in the D-loop of most cytoplasmic tRNAs. Also able to mediate the formation of dihydrouridine in some mRNAs, thereby regulating their translation.</text>
</comment>
<evidence type="ECO:0000256" key="18">
    <source>
        <dbReference type="PROSITE-ProRule" id="PRU00723"/>
    </source>
</evidence>
<feature type="compositionally biased region" description="Polar residues" evidence="20">
    <location>
        <begin position="29"/>
        <end position="45"/>
    </location>
</feature>
<keyword evidence="23" id="KW-1185">Reference proteome</keyword>
<feature type="region of interest" description="Disordered" evidence="20">
    <location>
        <begin position="29"/>
        <end position="70"/>
    </location>
</feature>
<evidence type="ECO:0000256" key="8">
    <source>
        <dbReference type="ARBA" id="ARBA00022771"/>
    </source>
</evidence>
<keyword evidence="4" id="KW-0507">mRNA processing</keyword>
<dbReference type="Proteomes" id="UP000030746">
    <property type="component" value="Unassembled WGS sequence"/>
</dbReference>
<dbReference type="Gene3D" id="3.20.20.70">
    <property type="entry name" value="Aldolase class I"/>
    <property type="match status" value="1"/>
</dbReference>
<dbReference type="InterPro" id="IPR035587">
    <property type="entry name" value="DUS-like_FMN-bd"/>
</dbReference>
<evidence type="ECO:0000256" key="6">
    <source>
        <dbReference type="ARBA" id="ARBA00022723"/>
    </source>
</evidence>
<evidence type="ECO:0000313" key="22">
    <source>
        <dbReference type="EMBL" id="ESO95224.1"/>
    </source>
</evidence>
<sequence length="597" mass="68827">FSRYLVLDHKPQIDKEYLSEAVKNKIENTEANVVPDNSQNTSNDGQEPPAKKIRLKGRNKHRPIEKRPDDADKLCPAIRQERECSFAGKCKFSHDLKAFFESKPADLGSSCYLYETFGKCPYGLTCRYGAKHIDQNYKSIVNKELWEKNSHQLENLNYLSKDVQKLLWKKKYDFNKANTIHKQVVDILEKRKKVKESKRNSNSSKNSEDSKEDETSSDIVTDEAVPTLGCVSDEDFIKLRPKEVKLIDFSNKLYLAPLTTVGNLPFRRICKEYGVDITCGEMALSTNLLQGQQSEWALLRRHPSEDIFGVQICGGFPDTMTRCAQLLQEQTTVDFIDINCGCPIDMIYKKGEGCALMSRNYKFEQIIRSMVSVLNIPLTVKMRTGVWSYKNIAHELTPKLRDWGVSMVTLHGRSREQRYTRLAAWDYIETCCNGAKPMPFFGNGDVLSYEDYNNYKKRSGVDGIMIARGALIKPWIFKEIKDEQHWDISASERLEMLQRFCNYGLSHWGSDQQGVDTVRRFLLEWLSFLHRYIPVGILEHPPQKINERPPYYKGRNELETLLSSANCGDWVKISEMLLGPVKPDFKFLPKHKANAYQ</sequence>
<comment type="catalytic activity">
    <reaction evidence="16">
        <text>a 5,6-dihydrouridine in mRNA + NADP(+) = a uridine in mRNA + NADPH + H(+)</text>
        <dbReference type="Rhea" id="RHEA:69855"/>
        <dbReference type="Rhea" id="RHEA-COMP:14658"/>
        <dbReference type="Rhea" id="RHEA-COMP:17789"/>
        <dbReference type="ChEBI" id="CHEBI:15378"/>
        <dbReference type="ChEBI" id="CHEBI:57783"/>
        <dbReference type="ChEBI" id="CHEBI:58349"/>
        <dbReference type="ChEBI" id="CHEBI:65315"/>
        <dbReference type="ChEBI" id="CHEBI:74443"/>
    </reaction>
    <physiologicalReaction direction="right-to-left" evidence="16">
        <dbReference type="Rhea" id="RHEA:69857"/>
    </physiologicalReaction>
</comment>
<evidence type="ECO:0000256" key="12">
    <source>
        <dbReference type="ARBA" id="ARBA00023027"/>
    </source>
</evidence>
<feature type="domain" description="C3H1-type" evidence="21">
    <location>
        <begin position="69"/>
        <end position="97"/>
    </location>
</feature>
<keyword evidence="7" id="KW-0677">Repeat</keyword>
<keyword evidence="2 19" id="KW-0285">Flavoprotein</keyword>